<evidence type="ECO:0000313" key="4">
    <source>
        <dbReference type="EMBL" id="MBO2458139.1"/>
    </source>
</evidence>
<dbReference type="Proteomes" id="UP000680206">
    <property type="component" value="Unassembled WGS sequence"/>
</dbReference>
<feature type="transmembrane region" description="Helical" evidence="2">
    <location>
        <begin position="235"/>
        <end position="254"/>
    </location>
</feature>
<dbReference type="EMBL" id="JAGEPF010000006">
    <property type="protein sequence ID" value="MBO2458139.1"/>
    <property type="molecule type" value="Genomic_DNA"/>
</dbReference>
<name>A0ABS3RQ00_9ACTN</name>
<proteinExistence type="predicted"/>
<organism evidence="4 5">
    <name type="scientific">Actinomadura violacea</name>
    <dbReference type="NCBI Taxonomy" id="2819934"/>
    <lineage>
        <taxon>Bacteria</taxon>
        <taxon>Bacillati</taxon>
        <taxon>Actinomycetota</taxon>
        <taxon>Actinomycetes</taxon>
        <taxon>Streptosporangiales</taxon>
        <taxon>Thermomonosporaceae</taxon>
        <taxon>Actinomadura</taxon>
    </lineage>
</organism>
<dbReference type="RefSeq" id="WP_208239852.1">
    <property type="nucleotide sequence ID" value="NZ_JAGEPF010000006.1"/>
</dbReference>
<feature type="compositionally biased region" description="Pro residues" evidence="1">
    <location>
        <begin position="202"/>
        <end position="218"/>
    </location>
</feature>
<feature type="domain" description="Swt1-like HEPN" evidence="3">
    <location>
        <begin position="27"/>
        <end position="139"/>
    </location>
</feature>
<evidence type="ECO:0000259" key="3">
    <source>
        <dbReference type="Pfam" id="PF18731"/>
    </source>
</evidence>
<evidence type="ECO:0000313" key="5">
    <source>
        <dbReference type="Proteomes" id="UP000680206"/>
    </source>
</evidence>
<keyword evidence="5" id="KW-1185">Reference proteome</keyword>
<keyword evidence="2" id="KW-1133">Transmembrane helix</keyword>
<comment type="caution">
    <text evidence="4">The sequence shown here is derived from an EMBL/GenBank/DDBJ whole genome shotgun (WGS) entry which is preliminary data.</text>
</comment>
<sequence length="256" mass="27179">MRSVLSQGEIETTCEVMMTGSRDLIGKGLELLVQGLRPFVEKTMQDVWGRDWIAEKQRRDTDRYGGGQRSYSLNDARFLLRVITEERDVFGKRLRPPGLSLASELRETGNTYSHDFGAGAFSDAATREALDRMMRLLTQAGAHVWAAAVSSLTAQVGADRRAGPGTAPPPNAPPWQSAPPNMGVPPRSGFGGAGPQAGRAPYAPPPPMPPWAPEPPPSGVGGKGFAKGLGISGGVLTGCLLAPAIVIILILVMLRS</sequence>
<reference evidence="4 5" key="1">
    <citation type="submission" date="2021-03" db="EMBL/GenBank/DDBJ databases">
        <title>Actinomadura violae sp. nov., isolated from lichen in Thailand.</title>
        <authorList>
            <person name="Kanchanasin P."/>
            <person name="Saeng-In P."/>
            <person name="Phongsopitanun W."/>
            <person name="Yuki M."/>
            <person name="Kudo T."/>
            <person name="Ohkuma M."/>
            <person name="Tanasupawat S."/>
        </authorList>
    </citation>
    <scope>NUCLEOTIDE SEQUENCE [LARGE SCALE GENOMIC DNA]</scope>
    <source>
        <strain evidence="4 5">LCR2-06</strain>
    </source>
</reference>
<accession>A0ABS3RQ00</accession>
<feature type="region of interest" description="Disordered" evidence="1">
    <location>
        <begin position="159"/>
        <end position="219"/>
    </location>
</feature>
<feature type="compositionally biased region" description="Pro residues" evidence="1">
    <location>
        <begin position="166"/>
        <end position="177"/>
    </location>
</feature>
<evidence type="ECO:0000256" key="2">
    <source>
        <dbReference type="SAM" id="Phobius"/>
    </source>
</evidence>
<protein>
    <recommendedName>
        <fullName evidence="3">Swt1-like HEPN domain-containing protein</fullName>
    </recommendedName>
</protein>
<gene>
    <name evidence="4" type="ORF">J4709_11200</name>
</gene>
<keyword evidence="2" id="KW-0472">Membrane</keyword>
<dbReference type="Pfam" id="PF18731">
    <property type="entry name" value="HEPN_Swt1"/>
    <property type="match status" value="1"/>
</dbReference>
<keyword evidence="2" id="KW-0812">Transmembrane</keyword>
<evidence type="ECO:0000256" key="1">
    <source>
        <dbReference type="SAM" id="MobiDB-lite"/>
    </source>
</evidence>
<dbReference type="InterPro" id="IPR041650">
    <property type="entry name" value="HEPN_Swt1"/>
</dbReference>